<organism evidence="1 2">
    <name type="scientific">Proteobacteria bacterium 228</name>
    <dbReference type="NCBI Taxonomy" id="2083153"/>
    <lineage>
        <taxon>Bacteria</taxon>
        <taxon>Pseudomonadati</taxon>
        <taxon>Pseudomonadota</taxon>
    </lineage>
</organism>
<dbReference type="EMBL" id="PRLP01000111">
    <property type="protein sequence ID" value="PPC75052.1"/>
    <property type="molecule type" value="Genomic_DNA"/>
</dbReference>
<proteinExistence type="predicted"/>
<accession>A0A2S5KJY4</accession>
<comment type="caution">
    <text evidence="1">The sequence shown here is derived from an EMBL/GenBank/DDBJ whole genome shotgun (WGS) entry which is preliminary data.</text>
</comment>
<evidence type="ECO:0000313" key="1">
    <source>
        <dbReference type="EMBL" id="PPC75052.1"/>
    </source>
</evidence>
<evidence type="ECO:0000313" key="2">
    <source>
        <dbReference type="Proteomes" id="UP000238196"/>
    </source>
</evidence>
<dbReference type="AlphaFoldDB" id="A0A2S5KJY4"/>
<dbReference type="Proteomes" id="UP000238196">
    <property type="component" value="Unassembled WGS sequence"/>
</dbReference>
<name>A0A2S5KJY4_9PROT</name>
<sequence length="215" mass="24272">MMEQLKTGQFEREVTLRRVITEVEPYVNDDTPAVLAAGFMSLKWMSLTPVELTVHDVPVTMLAQSLACLLHKGVEPTFFSTLSKVQQQSAIYMAWSVLDAHFIDMRTTFISMSQWFRGNLAYKLSSGVFNVAYANSMSTMLERSCALVLVPSRKEKRTIALSSAETLLEQLRSKNPLIALIECPDSILQEQDPRTVLHHLLLDWQANQSSIQYSA</sequence>
<reference evidence="1 2" key="1">
    <citation type="submission" date="2018-02" db="EMBL/GenBank/DDBJ databases">
        <title>novel marine gammaproteobacteria from coastal saline agro ecosystem.</title>
        <authorList>
            <person name="Krishnan R."/>
            <person name="Ramesh Kumar N."/>
        </authorList>
    </citation>
    <scope>NUCLEOTIDE SEQUENCE [LARGE SCALE GENOMIC DNA]</scope>
    <source>
        <strain evidence="1 2">228</strain>
    </source>
</reference>
<protein>
    <submittedName>
        <fullName evidence="1">Uncharacterized protein</fullName>
    </submittedName>
</protein>
<gene>
    <name evidence="1" type="ORF">C4K68_22435</name>
</gene>